<dbReference type="Pfam" id="PF00297">
    <property type="entry name" value="Ribosomal_L3"/>
    <property type="match status" value="1"/>
</dbReference>
<dbReference type="GO" id="GO:0019843">
    <property type="term" value="F:rRNA binding"/>
    <property type="evidence" value="ECO:0007669"/>
    <property type="project" value="UniProtKB-UniRule"/>
</dbReference>
<reference evidence="9 10" key="1">
    <citation type="journal article" date="2016" name="Nat. Commun.">
        <title>Thousands of microbial genomes shed light on interconnected biogeochemical processes in an aquifer system.</title>
        <authorList>
            <person name="Anantharaman K."/>
            <person name="Brown C.T."/>
            <person name="Hug L.A."/>
            <person name="Sharon I."/>
            <person name="Castelle C.J."/>
            <person name="Probst A.J."/>
            <person name="Thomas B.C."/>
            <person name="Singh A."/>
            <person name="Wilkins M.J."/>
            <person name="Karaoz U."/>
            <person name="Brodie E.L."/>
            <person name="Williams K.H."/>
            <person name="Hubbard S.S."/>
            <person name="Banfield J.F."/>
        </authorList>
    </citation>
    <scope>NUCLEOTIDE SEQUENCE [LARGE SCALE GENOMIC DNA]</scope>
</reference>
<evidence type="ECO:0000256" key="2">
    <source>
        <dbReference type="ARBA" id="ARBA00022730"/>
    </source>
</evidence>
<comment type="subunit">
    <text evidence="7">Part of the 50S ribosomal subunit. Forms a cluster with proteins L14 and L19.</text>
</comment>
<dbReference type="Gene3D" id="2.40.30.10">
    <property type="entry name" value="Translation factors"/>
    <property type="match status" value="1"/>
</dbReference>
<evidence type="ECO:0000256" key="4">
    <source>
        <dbReference type="ARBA" id="ARBA00022980"/>
    </source>
</evidence>
<evidence type="ECO:0000256" key="6">
    <source>
        <dbReference type="ARBA" id="ARBA00035243"/>
    </source>
</evidence>
<dbReference type="EMBL" id="MFUP01000005">
    <property type="protein sequence ID" value="OGI88139.1"/>
    <property type="molecule type" value="Genomic_DNA"/>
</dbReference>
<dbReference type="GO" id="GO:0003735">
    <property type="term" value="F:structural constituent of ribosome"/>
    <property type="evidence" value="ECO:0007669"/>
    <property type="project" value="UniProtKB-UniRule"/>
</dbReference>
<dbReference type="InterPro" id="IPR019927">
    <property type="entry name" value="Ribosomal_uL3_bac/org-type"/>
</dbReference>
<dbReference type="GO" id="GO:0022625">
    <property type="term" value="C:cytosolic large ribosomal subunit"/>
    <property type="evidence" value="ECO:0007669"/>
    <property type="project" value="TreeGrafter"/>
</dbReference>
<dbReference type="NCBIfam" id="TIGR03625">
    <property type="entry name" value="L3_bact"/>
    <property type="match status" value="1"/>
</dbReference>
<protein>
    <recommendedName>
        <fullName evidence="6 7">Large ribosomal subunit protein uL3</fullName>
    </recommendedName>
</protein>
<evidence type="ECO:0000256" key="7">
    <source>
        <dbReference type="HAMAP-Rule" id="MF_01325"/>
    </source>
</evidence>
<comment type="similarity">
    <text evidence="1 7">Belongs to the universal ribosomal protein uL3 family.</text>
</comment>
<evidence type="ECO:0000313" key="10">
    <source>
        <dbReference type="Proteomes" id="UP000185809"/>
    </source>
</evidence>
<accession>A0A1F6X213</accession>
<dbReference type="Gene3D" id="3.30.160.810">
    <property type="match status" value="1"/>
</dbReference>
<sequence length="206" mass="22728">MKFILGTKQKMVQYFNEEGKASPATLISAGPIVVTQLKDKEKDGYKAIQIGYLEKKKQNSKSKLGHLKNLGNFKHLREFITENDEKLKLGDTIDVSAFEKVKTVVISGVSKGKGFQGGVKRHGFHGGPRSHGQKHSEREVGSIGDAGSQRVFKGKRMPGRMGSDRITVKNLVILDIDKENNHLLVKGAVPGRLGTILEIRSLKIKL</sequence>
<comment type="function">
    <text evidence="7">One of the primary rRNA binding proteins, it binds directly near the 3'-end of the 23S rRNA, where it nucleates assembly of the 50S subunit.</text>
</comment>
<keyword evidence="2 7" id="KW-0699">rRNA-binding</keyword>
<dbReference type="PANTHER" id="PTHR11229:SF16">
    <property type="entry name" value="LARGE RIBOSOMAL SUBUNIT PROTEIN UL3C"/>
    <property type="match status" value="1"/>
</dbReference>
<dbReference type="InterPro" id="IPR000597">
    <property type="entry name" value="Ribosomal_uL3"/>
</dbReference>
<keyword evidence="4 7" id="KW-0689">Ribosomal protein</keyword>
<dbReference type="AlphaFoldDB" id="A0A1F6X213"/>
<dbReference type="SUPFAM" id="SSF50447">
    <property type="entry name" value="Translation proteins"/>
    <property type="match status" value="1"/>
</dbReference>
<evidence type="ECO:0000256" key="8">
    <source>
        <dbReference type="SAM" id="MobiDB-lite"/>
    </source>
</evidence>
<dbReference type="GO" id="GO:0006412">
    <property type="term" value="P:translation"/>
    <property type="evidence" value="ECO:0007669"/>
    <property type="project" value="UniProtKB-UniRule"/>
</dbReference>
<dbReference type="Proteomes" id="UP000185809">
    <property type="component" value="Unassembled WGS sequence"/>
</dbReference>
<gene>
    <name evidence="7" type="primary">rplC</name>
    <name evidence="9" type="ORF">A2995_00170</name>
</gene>
<evidence type="ECO:0000256" key="3">
    <source>
        <dbReference type="ARBA" id="ARBA00022884"/>
    </source>
</evidence>
<proteinExistence type="inferred from homology"/>
<dbReference type="InterPro" id="IPR009000">
    <property type="entry name" value="Transl_B-barrel_sf"/>
</dbReference>
<dbReference type="PANTHER" id="PTHR11229">
    <property type="entry name" value="50S RIBOSOMAL PROTEIN L3"/>
    <property type="match status" value="1"/>
</dbReference>
<evidence type="ECO:0000256" key="1">
    <source>
        <dbReference type="ARBA" id="ARBA00006540"/>
    </source>
</evidence>
<feature type="region of interest" description="Disordered" evidence="8">
    <location>
        <begin position="117"/>
        <end position="147"/>
    </location>
</feature>
<keyword evidence="5 7" id="KW-0687">Ribonucleoprotein</keyword>
<organism evidence="9 10">
    <name type="scientific">Candidatus Nomurabacteria bacterium RIFCSPLOWO2_01_FULL_33_24</name>
    <dbReference type="NCBI Taxonomy" id="1801765"/>
    <lineage>
        <taxon>Bacteria</taxon>
        <taxon>Candidatus Nomuraibacteriota</taxon>
    </lineage>
</organism>
<keyword evidence="3 7" id="KW-0694">RNA-binding</keyword>
<name>A0A1F6X213_9BACT</name>
<evidence type="ECO:0000256" key="5">
    <source>
        <dbReference type="ARBA" id="ARBA00023274"/>
    </source>
</evidence>
<dbReference type="FunFam" id="2.40.30.10:FF:000004">
    <property type="entry name" value="50S ribosomal protein L3"/>
    <property type="match status" value="1"/>
</dbReference>
<evidence type="ECO:0000313" key="9">
    <source>
        <dbReference type="EMBL" id="OGI88139.1"/>
    </source>
</evidence>
<comment type="caution">
    <text evidence="9">The sequence shown here is derived from an EMBL/GenBank/DDBJ whole genome shotgun (WGS) entry which is preliminary data.</text>
</comment>
<dbReference type="HAMAP" id="MF_01325_B">
    <property type="entry name" value="Ribosomal_uL3_B"/>
    <property type="match status" value="1"/>
</dbReference>